<evidence type="ECO:0000256" key="1">
    <source>
        <dbReference type="SAM" id="MobiDB-lite"/>
    </source>
</evidence>
<reference evidence="2 3" key="1">
    <citation type="submission" date="2020-02" db="EMBL/GenBank/DDBJ databases">
        <authorList>
            <person name="Ma Q."/>
            <person name="Huang Y."/>
            <person name="Song X."/>
            <person name="Pei D."/>
        </authorList>
    </citation>
    <scope>NUCLEOTIDE SEQUENCE [LARGE SCALE GENOMIC DNA]</scope>
    <source>
        <strain evidence="2">Sxm20200214</strain>
        <tissue evidence="2">Leaf</tissue>
    </source>
</reference>
<gene>
    <name evidence="2" type="ORF">Bca52824_032217</name>
</gene>
<proteinExistence type="predicted"/>
<name>A0A8X7SC22_BRACI</name>
<organism evidence="2 3">
    <name type="scientific">Brassica carinata</name>
    <name type="common">Ethiopian mustard</name>
    <name type="synonym">Abyssinian cabbage</name>
    <dbReference type="NCBI Taxonomy" id="52824"/>
    <lineage>
        <taxon>Eukaryota</taxon>
        <taxon>Viridiplantae</taxon>
        <taxon>Streptophyta</taxon>
        <taxon>Embryophyta</taxon>
        <taxon>Tracheophyta</taxon>
        <taxon>Spermatophyta</taxon>
        <taxon>Magnoliopsida</taxon>
        <taxon>eudicotyledons</taxon>
        <taxon>Gunneridae</taxon>
        <taxon>Pentapetalae</taxon>
        <taxon>rosids</taxon>
        <taxon>malvids</taxon>
        <taxon>Brassicales</taxon>
        <taxon>Brassicaceae</taxon>
        <taxon>Brassiceae</taxon>
        <taxon>Brassica</taxon>
    </lineage>
</organism>
<sequence>MLSKVETCEMEVGESQSQSGLSVAVSRYPCHCTAVNFKKQVLESLNIRENSGKGGRPRTLTKAVLTNLPVPELHLLMSHVDKTNLKGSFREKFRDDSLAEEAVRPNDPDSSLGFDVSSNTSGSLNADKHDISSTNEIDSLKSMVSGDLSGLAQSPQTEKDAHEWHQWLGDLGNAIEENIKLKGFVEDVESSINKIKTEVSSLQCHADDIGSKAQEFSQILISEISSGDRLVREVSVLKSECSKLKEEMERLRNVKTHVGKDQDNVSHNLQLR</sequence>
<comment type="caution">
    <text evidence="2">The sequence shown here is derived from an EMBL/GenBank/DDBJ whole genome shotgun (WGS) entry which is preliminary data.</text>
</comment>
<feature type="region of interest" description="Disordered" evidence="1">
    <location>
        <begin position="99"/>
        <end position="118"/>
    </location>
</feature>
<protein>
    <submittedName>
        <fullName evidence="2">Uncharacterized protein</fullName>
    </submittedName>
</protein>
<accession>A0A8X7SC22</accession>
<dbReference type="EMBL" id="JAAMPC010000007">
    <property type="protein sequence ID" value="KAG2303566.1"/>
    <property type="molecule type" value="Genomic_DNA"/>
</dbReference>
<dbReference type="OrthoDB" id="1743256at2759"/>
<dbReference type="Proteomes" id="UP000886595">
    <property type="component" value="Unassembled WGS sequence"/>
</dbReference>
<dbReference type="PANTHER" id="PTHR34452:SF1">
    <property type="entry name" value="SPORULATION-SPECIFIC PROTEIN"/>
    <property type="match status" value="1"/>
</dbReference>
<dbReference type="AlphaFoldDB" id="A0A8X7SC22"/>
<dbReference type="PANTHER" id="PTHR34452">
    <property type="entry name" value="MYOSIN HEAVY CHAIN-RELATED PROTEIN"/>
    <property type="match status" value="1"/>
</dbReference>
<evidence type="ECO:0000313" key="3">
    <source>
        <dbReference type="Proteomes" id="UP000886595"/>
    </source>
</evidence>
<evidence type="ECO:0000313" key="2">
    <source>
        <dbReference type="EMBL" id="KAG2303566.1"/>
    </source>
</evidence>
<keyword evidence="3" id="KW-1185">Reference proteome</keyword>